<feature type="chain" id="PRO_5019225637" description="Lipoprotein" evidence="1">
    <location>
        <begin position="21"/>
        <end position="183"/>
    </location>
</feature>
<name>A0A433ZQ76_MORMO</name>
<keyword evidence="1" id="KW-0732">Signal</keyword>
<evidence type="ECO:0000313" key="2">
    <source>
        <dbReference type="EMBL" id="RUT64256.1"/>
    </source>
</evidence>
<proteinExistence type="predicted"/>
<evidence type="ECO:0000313" key="3">
    <source>
        <dbReference type="Proteomes" id="UP000286908"/>
    </source>
</evidence>
<sequence length="183" mass="20348">MRLIMIKRLLIVATVFALSACTISNDPHWGKPKKPEYPAYIPTDGTYACVYDVETETGQSLLINNVRTKKPPLAVLGVKKISDSKIAAKLQLDTGAEFEGYNLVRLVPEKGSTTYQQSPSPKDMANSYYFLGVIYATDENMDVIGLSAFYQDVSSPVGISAHCVEPSKFKEMIQKPNYGMYQY</sequence>
<dbReference type="Proteomes" id="UP000286908">
    <property type="component" value="Unassembled WGS sequence"/>
</dbReference>
<organism evidence="2 3">
    <name type="scientific">Morganella morganii</name>
    <name type="common">Proteus morganii</name>
    <dbReference type="NCBI Taxonomy" id="582"/>
    <lineage>
        <taxon>Bacteria</taxon>
        <taxon>Pseudomonadati</taxon>
        <taxon>Pseudomonadota</taxon>
        <taxon>Gammaproteobacteria</taxon>
        <taxon>Enterobacterales</taxon>
        <taxon>Morganellaceae</taxon>
        <taxon>Morganella</taxon>
    </lineage>
</organism>
<reference evidence="2 3" key="1">
    <citation type="submission" date="2017-08" db="EMBL/GenBank/DDBJ databases">
        <title>Draft genome sequence of pheromone producing symbiont Morganella morganii, of the female New Zealand grass grub Costelytra giveni.</title>
        <authorList>
            <person name="Laugraud A."/>
            <person name="Young S.D."/>
            <person name="Hurst M.H."/>
        </authorList>
    </citation>
    <scope>NUCLEOTIDE SEQUENCE [LARGE SCALE GENOMIC DNA]</scope>
    <source>
        <strain evidence="2 3">MMsCG</strain>
    </source>
</reference>
<gene>
    <name evidence="2" type="ORF">CKG00_17985</name>
</gene>
<comment type="caution">
    <text evidence="2">The sequence shown here is derived from an EMBL/GenBank/DDBJ whole genome shotgun (WGS) entry which is preliminary data.</text>
</comment>
<protein>
    <recommendedName>
        <fullName evidence="4">Lipoprotein</fullName>
    </recommendedName>
</protein>
<dbReference type="PROSITE" id="PS51257">
    <property type="entry name" value="PROKAR_LIPOPROTEIN"/>
    <property type="match status" value="1"/>
</dbReference>
<dbReference type="AlphaFoldDB" id="A0A433ZQ76"/>
<evidence type="ECO:0000256" key="1">
    <source>
        <dbReference type="SAM" id="SignalP"/>
    </source>
</evidence>
<accession>A0A433ZQ76</accession>
<feature type="signal peptide" evidence="1">
    <location>
        <begin position="1"/>
        <end position="20"/>
    </location>
</feature>
<evidence type="ECO:0008006" key="4">
    <source>
        <dbReference type="Google" id="ProtNLM"/>
    </source>
</evidence>
<dbReference type="EMBL" id="NRQY01000003">
    <property type="protein sequence ID" value="RUT64256.1"/>
    <property type="molecule type" value="Genomic_DNA"/>
</dbReference>